<proteinExistence type="predicted"/>
<evidence type="ECO:0000313" key="1">
    <source>
        <dbReference type="EMBL" id="CAB4581258.1"/>
    </source>
</evidence>
<name>A0A6J6F972_9ZZZZ</name>
<gene>
    <name evidence="1" type="ORF">UFOPK1603_01804</name>
</gene>
<accession>A0A6J6F972</accession>
<sequence length="203" mass="22490">MTTCRFRISVKVRRFSFKKAIHLLKSLSTKLKPVSIRALSMTSRSIRLTPMSQTECSFITVSMAGAALISPTFSTSRTRFPTPRCCCSNRTIAQRKRSSMQRMRLSITTCRVAQKNSGPKPVPAMRSFAITPMMKPMKRNGWRINSTTCMTAATVGAIAQSCTAPMHKAVLLRNTSCASASSTKSLAARAFTIVVKSKTRWRI</sequence>
<organism evidence="1">
    <name type="scientific">freshwater metagenome</name>
    <dbReference type="NCBI Taxonomy" id="449393"/>
    <lineage>
        <taxon>unclassified sequences</taxon>
        <taxon>metagenomes</taxon>
        <taxon>ecological metagenomes</taxon>
    </lineage>
</organism>
<protein>
    <submittedName>
        <fullName evidence="1">Unannotated protein</fullName>
    </submittedName>
</protein>
<reference evidence="1" key="1">
    <citation type="submission" date="2020-05" db="EMBL/GenBank/DDBJ databases">
        <authorList>
            <person name="Chiriac C."/>
            <person name="Salcher M."/>
            <person name="Ghai R."/>
            <person name="Kavagutti S V."/>
        </authorList>
    </citation>
    <scope>NUCLEOTIDE SEQUENCE</scope>
</reference>
<dbReference type="EMBL" id="CAEZTG010000237">
    <property type="protein sequence ID" value="CAB4581258.1"/>
    <property type="molecule type" value="Genomic_DNA"/>
</dbReference>
<dbReference type="AlphaFoldDB" id="A0A6J6F972"/>